<dbReference type="PANTHER" id="PTHR23028">
    <property type="entry name" value="ACETYLTRANSFERASE"/>
    <property type="match status" value="1"/>
</dbReference>
<feature type="transmembrane region" description="Helical" evidence="9">
    <location>
        <begin position="370"/>
        <end position="391"/>
    </location>
</feature>
<keyword evidence="3" id="KW-0808">Transferase</keyword>
<comment type="caution">
    <text evidence="11">The sequence shown here is derived from an EMBL/GenBank/DDBJ whole genome shotgun (WGS) entry which is preliminary data.</text>
</comment>
<name>A0ABN2UFG7_9MICO</name>
<dbReference type="Gene3D" id="3.40.50.1110">
    <property type="entry name" value="SGNH hydrolase"/>
    <property type="match status" value="1"/>
</dbReference>
<feature type="transmembrane region" description="Helical" evidence="9">
    <location>
        <begin position="421"/>
        <end position="440"/>
    </location>
</feature>
<feature type="transmembrane region" description="Helical" evidence="9">
    <location>
        <begin position="337"/>
        <end position="358"/>
    </location>
</feature>
<feature type="transmembrane region" description="Helical" evidence="9">
    <location>
        <begin position="184"/>
        <end position="200"/>
    </location>
</feature>
<keyword evidence="12" id="KW-1185">Reference proteome</keyword>
<feature type="transmembrane region" description="Helical" evidence="9">
    <location>
        <begin position="75"/>
        <end position="94"/>
    </location>
</feature>
<protein>
    <submittedName>
        <fullName evidence="11">Peptidoglycan O-acetyltransferase OatA</fullName>
    </submittedName>
</protein>
<feature type="region of interest" description="Disordered" evidence="8">
    <location>
        <begin position="1"/>
        <end position="43"/>
    </location>
</feature>
<accession>A0ABN2UFG7</accession>
<dbReference type="Pfam" id="PF01757">
    <property type="entry name" value="Acyl_transf_3"/>
    <property type="match status" value="1"/>
</dbReference>
<feature type="compositionally biased region" description="Low complexity" evidence="8">
    <location>
        <begin position="461"/>
        <end position="471"/>
    </location>
</feature>
<dbReference type="SUPFAM" id="SSF52266">
    <property type="entry name" value="SGNH hydrolase"/>
    <property type="match status" value="1"/>
</dbReference>
<evidence type="ECO:0000256" key="8">
    <source>
        <dbReference type="SAM" id="MobiDB-lite"/>
    </source>
</evidence>
<feature type="transmembrane region" description="Helical" evidence="9">
    <location>
        <begin position="207"/>
        <end position="226"/>
    </location>
</feature>
<feature type="transmembrane region" description="Helical" evidence="9">
    <location>
        <begin position="238"/>
        <end position="258"/>
    </location>
</feature>
<organism evidence="11 12">
    <name type="scientific">Terrabacter terrae</name>
    <dbReference type="NCBI Taxonomy" id="318434"/>
    <lineage>
        <taxon>Bacteria</taxon>
        <taxon>Bacillati</taxon>
        <taxon>Actinomycetota</taxon>
        <taxon>Actinomycetes</taxon>
        <taxon>Micrococcales</taxon>
        <taxon>Intrasporangiaceae</taxon>
        <taxon>Terrabacter</taxon>
    </lineage>
</organism>
<evidence type="ECO:0000256" key="9">
    <source>
        <dbReference type="SAM" id="Phobius"/>
    </source>
</evidence>
<evidence type="ECO:0000313" key="12">
    <source>
        <dbReference type="Proteomes" id="UP001501285"/>
    </source>
</evidence>
<evidence type="ECO:0000259" key="10">
    <source>
        <dbReference type="Pfam" id="PF01757"/>
    </source>
</evidence>
<keyword evidence="2" id="KW-1003">Cell membrane</keyword>
<feature type="transmembrane region" description="Helical" evidence="9">
    <location>
        <begin position="115"/>
        <end position="133"/>
    </location>
</feature>
<sequence length="679" mass="71877">MSTSAISRAAGTGQTADTATGASPRSGRAREGSPGSSGSPGRPGRIEGLDGLRALAIVAVLVYHLNASWLPGGFLGVDVFFVVSGFLITTLLVREHESTGRVRLSQFWVRRARRLLPALVLCVLTSVLIARAVSQDLLVDIGREILGALTFSTNWVEITAGTSYFDQTAPQLFMNFWSLAVEEQFYLVWPLLTLALLAVSSRVRVGAAVAVGLGSSLLMAALFSPGTDGTRVYYGTDTHVMGLMAGAALAFAWASPRLAPRVAPSRWGRFGPYAVPLALLVLLAEMALLDEQSTWTFRGGILLASLATAVLVMGVVERRPGGPCPVARVMRHPVLGWVGARSYSIYLWHWPVILLVALDNPSAPGTVSHLLTRLWCVLVTVALADLSFRFVETPFRTLGFRGVAVALGRGVSELTLRGRRVVATVVAVLAVATGVIVLTAPDQSQTAQMLAQNEAAADQQAPAVSPSGAPSTAPPGVPSMPSTPGATAPSASATPGGPSATKASFAMPSGPELDAYGDSIMVGSLQALRYYFPGIRIDAKSNRRWSDGLAQVRARGSDNRRAVILAFGTNAGVDEDAVKQVLATLGPERMVVLVNIMAPFSRVDSDNATLELVARGRSNVVVADWADAIRAHPEQVQSDRIHPTITGAHLFSKTVRQALADLSERHTGTKVLLKELPIP</sequence>
<evidence type="ECO:0000256" key="3">
    <source>
        <dbReference type="ARBA" id="ARBA00022679"/>
    </source>
</evidence>
<evidence type="ECO:0000256" key="5">
    <source>
        <dbReference type="ARBA" id="ARBA00022989"/>
    </source>
</evidence>
<keyword evidence="5 9" id="KW-1133">Transmembrane helix</keyword>
<dbReference type="PANTHER" id="PTHR23028:SF53">
    <property type="entry name" value="ACYL_TRANSF_3 DOMAIN-CONTAINING PROTEIN"/>
    <property type="match status" value="1"/>
</dbReference>
<feature type="transmembrane region" description="Helical" evidence="9">
    <location>
        <begin position="295"/>
        <end position="316"/>
    </location>
</feature>
<feature type="compositionally biased region" description="Low complexity" evidence="8">
    <location>
        <begin position="482"/>
        <end position="501"/>
    </location>
</feature>
<evidence type="ECO:0000256" key="7">
    <source>
        <dbReference type="ARBA" id="ARBA00023315"/>
    </source>
</evidence>
<keyword evidence="7" id="KW-0012">Acyltransferase</keyword>
<comment type="subcellular location">
    <subcellularLocation>
        <location evidence="1">Cell membrane</location>
        <topology evidence="1">Multi-pass membrane protein</topology>
    </subcellularLocation>
</comment>
<dbReference type="InterPro" id="IPR036514">
    <property type="entry name" value="SGNH_hydro_sf"/>
</dbReference>
<evidence type="ECO:0000256" key="4">
    <source>
        <dbReference type="ARBA" id="ARBA00022692"/>
    </source>
</evidence>
<dbReference type="RefSeq" id="WP_343992496.1">
    <property type="nucleotide sequence ID" value="NZ_BAAANB010000021.1"/>
</dbReference>
<proteinExistence type="predicted"/>
<dbReference type="InterPro" id="IPR050879">
    <property type="entry name" value="Acyltransferase_3"/>
</dbReference>
<dbReference type="InterPro" id="IPR002656">
    <property type="entry name" value="Acyl_transf_3_dom"/>
</dbReference>
<gene>
    <name evidence="11" type="primary">oatA</name>
    <name evidence="11" type="ORF">GCM10009740_28700</name>
</gene>
<dbReference type="EMBL" id="BAAANB010000021">
    <property type="protein sequence ID" value="GAA2035891.1"/>
    <property type="molecule type" value="Genomic_DNA"/>
</dbReference>
<keyword evidence="6 9" id="KW-0472">Membrane</keyword>
<feature type="transmembrane region" description="Helical" evidence="9">
    <location>
        <begin position="52"/>
        <end position="69"/>
    </location>
</feature>
<dbReference type="Proteomes" id="UP001501285">
    <property type="component" value="Unassembled WGS sequence"/>
</dbReference>
<feature type="compositionally biased region" description="Low complexity" evidence="8">
    <location>
        <begin position="9"/>
        <end position="43"/>
    </location>
</feature>
<evidence type="ECO:0000313" key="11">
    <source>
        <dbReference type="EMBL" id="GAA2035891.1"/>
    </source>
</evidence>
<feature type="transmembrane region" description="Helical" evidence="9">
    <location>
        <begin position="270"/>
        <end position="289"/>
    </location>
</feature>
<evidence type="ECO:0000256" key="6">
    <source>
        <dbReference type="ARBA" id="ARBA00023136"/>
    </source>
</evidence>
<evidence type="ECO:0000256" key="1">
    <source>
        <dbReference type="ARBA" id="ARBA00004651"/>
    </source>
</evidence>
<reference evidence="11 12" key="1">
    <citation type="journal article" date="2019" name="Int. J. Syst. Evol. Microbiol.">
        <title>The Global Catalogue of Microorganisms (GCM) 10K type strain sequencing project: providing services to taxonomists for standard genome sequencing and annotation.</title>
        <authorList>
            <consortium name="The Broad Institute Genomics Platform"/>
            <consortium name="The Broad Institute Genome Sequencing Center for Infectious Disease"/>
            <person name="Wu L."/>
            <person name="Ma J."/>
        </authorList>
    </citation>
    <scope>NUCLEOTIDE SEQUENCE [LARGE SCALE GENOMIC DNA]</scope>
    <source>
        <strain evidence="11 12">JCM 14283</strain>
    </source>
</reference>
<keyword evidence="4 9" id="KW-0812">Transmembrane</keyword>
<feature type="region of interest" description="Disordered" evidence="8">
    <location>
        <begin position="449"/>
        <end position="506"/>
    </location>
</feature>
<evidence type="ECO:0000256" key="2">
    <source>
        <dbReference type="ARBA" id="ARBA00022475"/>
    </source>
</evidence>
<feature type="domain" description="Acyltransferase 3" evidence="10">
    <location>
        <begin position="47"/>
        <end position="384"/>
    </location>
</feature>